<dbReference type="STRING" id="1427518.XSR1_570008"/>
<evidence type="ECO:0000256" key="1">
    <source>
        <dbReference type="SAM" id="Phobius"/>
    </source>
</evidence>
<keyword evidence="1" id="KW-1133">Transmembrane helix</keyword>
<reference evidence="2" key="1">
    <citation type="submission" date="2013-11" db="EMBL/GenBank/DDBJ databases">
        <title>Draft genome sequence and annotation of the entomopathogenic bacteria, Xenorhabdus cabanillasi strain JM26 and Xenorhabdus szentirmai strain DSM 16338.</title>
        <authorList>
            <person name="Gualtieri M."/>
            <person name="Ogier J.C."/>
            <person name="Pages S."/>
            <person name="Givaudan A."/>
            <person name="Gaudriault S."/>
        </authorList>
    </citation>
    <scope>NUCLEOTIDE SEQUENCE [LARGE SCALE GENOMIC DNA]</scope>
    <source>
        <strain evidence="2">DSM 16338</strain>
    </source>
</reference>
<dbReference type="Proteomes" id="UP000019202">
    <property type="component" value="Unassembled WGS sequence"/>
</dbReference>
<evidence type="ECO:0000313" key="2">
    <source>
        <dbReference type="EMBL" id="CDL84905.1"/>
    </source>
</evidence>
<accession>W1J635</accession>
<feature type="transmembrane region" description="Helical" evidence="1">
    <location>
        <begin position="12"/>
        <end position="34"/>
    </location>
</feature>
<dbReference type="AlphaFoldDB" id="W1J635"/>
<keyword evidence="1" id="KW-0812">Transmembrane</keyword>
<comment type="caution">
    <text evidence="2">The sequence shown here is derived from an EMBL/GenBank/DDBJ whole genome shotgun (WGS) entry which is preliminary data.</text>
</comment>
<keyword evidence="1" id="KW-0472">Membrane</keyword>
<dbReference type="EMBL" id="CBXF010000118">
    <property type="protein sequence ID" value="CDL84905.1"/>
    <property type="molecule type" value="Genomic_DNA"/>
</dbReference>
<name>W1J635_9GAMM</name>
<protein>
    <submittedName>
        <fullName evidence="2">Uncharacterized protein</fullName>
    </submittedName>
</protein>
<gene>
    <name evidence="2" type="ORF">XSR1_570008</name>
</gene>
<sequence>MIEYILKHGNDMVKVLGTIGTFIGVILSVFKRLYTDVSIFRER</sequence>
<keyword evidence="3" id="KW-1185">Reference proteome</keyword>
<evidence type="ECO:0000313" key="3">
    <source>
        <dbReference type="Proteomes" id="UP000019202"/>
    </source>
</evidence>
<organism evidence="2 3">
    <name type="scientific">Xenorhabdus szentirmaii DSM 16338</name>
    <dbReference type="NCBI Taxonomy" id="1427518"/>
    <lineage>
        <taxon>Bacteria</taxon>
        <taxon>Pseudomonadati</taxon>
        <taxon>Pseudomonadota</taxon>
        <taxon>Gammaproteobacteria</taxon>
        <taxon>Enterobacterales</taxon>
        <taxon>Morganellaceae</taxon>
        <taxon>Xenorhabdus</taxon>
    </lineage>
</organism>
<proteinExistence type="predicted"/>